<accession>A0A1J4JEJ1</accession>
<gene>
    <name evidence="2" type="ORF">TRFO_36250</name>
</gene>
<reference evidence="2" key="1">
    <citation type="submission" date="2016-10" db="EMBL/GenBank/DDBJ databases">
        <authorList>
            <person name="Benchimol M."/>
            <person name="Almeida L.G."/>
            <person name="Vasconcelos A.T."/>
            <person name="Perreira-Neves A."/>
            <person name="Rosa I.A."/>
            <person name="Tasca T."/>
            <person name="Bogo M.R."/>
            <person name="de Souza W."/>
        </authorList>
    </citation>
    <scope>NUCLEOTIDE SEQUENCE [LARGE SCALE GENOMIC DNA]</scope>
    <source>
        <strain evidence="2">K</strain>
    </source>
</reference>
<organism evidence="2 3">
    <name type="scientific">Tritrichomonas foetus</name>
    <dbReference type="NCBI Taxonomy" id="1144522"/>
    <lineage>
        <taxon>Eukaryota</taxon>
        <taxon>Metamonada</taxon>
        <taxon>Parabasalia</taxon>
        <taxon>Tritrichomonadida</taxon>
        <taxon>Tritrichomonadidae</taxon>
        <taxon>Tritrichomonas</taxon>
    </lineage>
</organism>
<dbReference type="VEuPathDB" id="TrichDB:TRFO_36250"/>
<keyword evidence="3" id="KW-1185">Reference proteome</keyword>
<sequence>MVISLPKMKQFTVKMRTLSYLENKLLKYIDCEETETLLRFQSIETFLDDIDIIHSLDLYESFLILIADFSRTRPSQKQLMSKLDTLMILLTEKYQLKTCFRPSTIFTIFKKNKRMILYLYEHQFIKFSLIQKYFGDDYYFLPELLKFEITFIEKKSRIKTLLNASSDYYIVIDQHDEVYHYLNKQKENMVKIVEKRKIGHVRKKLTKAIYEDNLNEFLKIVTTKNISLNSTIYLGYFEYIPDLRHSSMTLCEMSMGMGSINIFRYLWVNKVEISEKSLLYAIIGRNSEIINVLHEESSFKFNEQCFLKAIEYHYPEIIEYLVNILDYSTESLIFTLDIVKTNNITLFNHILSKHNKDLHLIFKLIFRESKLYQHHAIVINLLFYSLDDPGIQQCQTINFENFYLFYSVYTGNCTLFSNVLKKYTHIDINQKNKIDSLH</sequence>
<feature type="domain" description="DUF3447" evidence="1">
    <location>
        <begin position="270"/>
        <end position="347"/>
    </location>
</feature>
<dbReference type="Pfam" id="PF11929">
    <property type="entry name" value="DUF3447"/>
    <property type="match status" value="1"/>
</dbReference>
<evidence type="ECO:0000313" key="3">
    <source>
        <dbReference type="Proteomes" id="UP000179807"/>
    </source>
</evidence>
<name>A0A1J4JEJ1_9EUKA</name>
<proteinExistence type="predicted"/>
<dbReference type="InterPro" id="IPR036770">
    <property type="entry name" value="Ankyrin_rpt-contain_sf"/>
</dbReference>
<dbReference type="SUPFAM" id="SSF48403">
    <property type="entry name" value="Ankyrin repeat"/>
    <property type="match status" value="1"/>
</dbReference>
<dbReference type="AlphaFoldDB" id="A0A1J4JEJ1"/>
<dbReference type="EMBL" id="MLAK01001110">
    <property type="protein sequence ID" value="OHS97528.1"/>
    <property type="molecule type" value="Genomic_DNA"/>
</dbReference>
<dbReference type="Proteomes" id="UP000179807">
    <property type="component" value="Unassembled WGS sequence"/>
</dbReference>
<evidence type="ECO:0000313" key="2">
    <source>
        <dbReference type="EMBL" id="OHS97528.1"/>
    </source>
</evidence>
<evidence type="ECO:0000259" key="1">
    <source>
        <dbReference type="Pfam" id="PF11929"/>
    </source>
</evidence>
<comment type="caution">
    <text evidence="2">The sequence shown here is derived from an EMBL/GenBank/DDBJ whole genome shotgun (WGS) entry which is preliminary data.</text>
</comment>
<dbReference type="OrthoDB" id="10683405at2759"/>
<dbReference type="RefSeq" id="XP_068350665.1">
    <property type="nucleotide sequence ID" value="XM_068510712.1"/>
</dbReference>
<dbReference type="GeneID" id="94845416"/>
<protein>
    <recommendedName>
        <fullName evidence="1">DUF3447 domain-containing protein</fullName>
    </recommendedName>
</protein>
<dbReference type="InterPro" id="IPR020683">
    <property type="entry name" value="DUF3447"/>
</dbReference>